<keyword evidence="3" id="KW-0479">Metal-binding</keyword>
<dbReference type="HOGENOM" id="CLU_212433_0_0_7"/>
<evidence type="ECO:0000313" key="8">
    <source>
        <dbReference type="Proteomes" id="UP000002216"/>
    </source>
</evidence>
<evidence type="ECO:0000256" key="2">
    <source>
        <dbReference type="ARBA" id="ARBA00022448"/>
    </source>
</evidence>
<feature type="domain" description="Desulfoferrodoxin N-terminal" evidence="6">
    <location>
        <begin position="3"/>
        <end position="37"/>
    </location>
</feature>
<protein>
    <submittedName>
        <fullName evidence="7">Desulfoferrodoxin Dfx domain protein</fullName>
    </submittedName>
</protein>
<dbReference type="InterPro" id="IPR004462">
    <property type="entry name" value="Desulfoferrodoxin_N"/>
</dbReference>
<dbReference type="Proteomes" id="UP000002216">
    <property type="component" value="Chromosome"/>
</dbReference>
<comment type="subunit">
    <text evidence="1">Homodimer.</text>
</comment>
<dbReference type="OrthoDB" id="9814936at2"/>
<dbReference type="NCBIfam" id="TIGR00319">
    <property type="entry name" value="desulf_FeS4"/>
    <property type="match status" value="1"/>
</dbReference>
<sequence length="38" mass="4035">MSSEKGEVYKCEACGAVVLVKEGGEGELVCCDQPMVKQ</sequence>
<evidence type="ECO:0000256" key="3">
    <source>
        <dbReference type="ARBA" id="ARBA00022723"/>
    </source>
</evidence>
<dbReference type="STRING" id="525897.Dbac_0162"/>
<evidence type="ECO:0000313" key="7">
    <source>
        <dbReference type="EMBL" id="ACU88289.1"/>
    </source>
</evidence>
<keyword evidence="8" id="KW-1185">Reference proteome</keyword>
<dbReference type="GO" id="GO:0005506">
    <property type="term" value="F:iron ion binding"/>
    <property type="evidence" value="ECO:0007669"/>
    <property type="project" value="InterPro"/>
</dbReference>
<dbReference type="InterPro" id="IPR038094">
    <property type="entry name" value="Desulfoferrodoxin_N_sf"/>
</dbReference>
<dbReference type="Pfam" id="PF06397">
    <property type="entry name" value="Desulfoferrod_N"/>
    <property type="match status" value="1"/>
</dbReference>
<keyword evidence="4" id="KW-0249">Electron transport</keyword>
<dbReference type="KEGG" id="dba:Dbac_0162"/>
<dbReference type="EMBL" id="CP001629">
    <property type="protein sequence ID" value="ACU88289.1"/>
    <property type="molecule type" value="Genomic_DNA"/>
</dbReference>
<dbReference type="RefSeq" id="WP_012805374.1">
    <property type="nucleotide sequence ID" value="NC_013173.1"/>
</dbReference>
<evidence type="ECO:0000256" key="5">
    <source>
        <dbReference type="ARBA" id="ARBA00023004"/>
    </source>
</evidence>
<evidence type="ECO:0000256" key="4">
    <source>
        <dbReference type="ARBA" id="ARBA00022982"/>
    </source>
</evidence>
<keyword evidence="5" id="KW-0408">Iron</keyword>
<keyword evidence="2" id="KW-0813">Transport</keyword>
<dbReference type="AlphaFoldDB" id="C7LT65"/>
<evidence type="ECO:0000259" key="6">
    <source>
        <dbReference type="Pfam" id="PF06397"/>
    </source>
</evidence>
<reference evidence="7 8" key="1">
    <citation type="journal article" date="2009" name="Stand. Genomic Sci.">
        <title>Complete genome sequence of Desulfomicrobium baculatum type strain (X).</title>
        <authorList>
            <person name="Copeland A."/>
            <person name="Spring S."/>
            <person name="Goker M."/>
            <person name="Schneider S."/>
            <person name="Lapidus A."/>
            <person name="Del Rio T.G."/>
            <person name="Tice H."/>
            <person name="Cheng J.F."/>
            <person name="Chen F."/>
            <person name="Nolan M."/>
            <person name="Bruce D."/>
            <person name="Goodwin L."/>
            <person name="Pitluck S."/>
            <person name="Ivanova N."/>
            <person name="Mavrommatis K."/>
            <person name="Ovchinnikova G."/>
            <person name="Pati A."/>
            <person name="Chen A."/>
            <person name="Palaniappan K."/>
            <person name="Land M."/>
            <person name="Hauser L."/>
            <person name="Chang Y.J."/>
            <person name="Jeffries C.C."/>
            <person name="Meincke L."/>
            <person name="Sims D."/>
            <person name="Brettin T."/>
            <person name="Detter J.C."/>
            <person name="Han C."/>
            <person name="Chain P."/>
            <person name="Bristow J."/>
            <person name="Eisen J.A."/>
            <person name="Markowitz V."/>
            <person name="Hugenholtz P."/>
            <person name="Kyrpides N.C."/>
            <person name="Klenk H.P."/>
            <person name="Lucas S."/>
        </authorList>
    </citation>
    <scope>NUCLEOTIDE SEQUENCE [LARGE SCALE GENOMIC DNA]</scope>
    <source>
        <strain evidence="8">DSM 4028 / VKM B-1378 / X</strain>
    </source>
</reference>
<accession>C7LT65</accession>
<organism evidence="7 8">
    <name type="scientific">Desulfomicrobium baculatum (strain DSM 4028 / VKM B-1378 / X)</name>
    <name type="common">Desulfovibrio baculatus</name>
    <dbReference type="NCBI Taxonomy" id="525897"/>
    <lineage>
        <taxon>Bacteria</taxon>
        <taxon>Pseudomonadati</taxon>
        <taxon>Thermodesulfobacteriota</taxon>
        <taxon>Desulfovibrionia</taxon>
        <taxon>Desulfovibrionales</taxon>
        <taxon>Desulfomicrobiaceae</taxon>
        <taxon>Desulfomicrobium</taxon>
    </lineage>
</organism>
<proteinExistence type="predicted"/>
<dbReference type="SUPFAM" id="SSF57802">
    <property type="entry name" value="Rubredoxin-like"/>
    <property type="match status" value="1"/>
</dbReference>
<name>C7LT65_DESBD</name>
<evidence type="ECO:0000256" key="1">
    <source>
        <dbReference type="ARBA" id="ARBA00011738"/>
    </source>
</evidence>
<dbReference type="Gene3D" id="2.20.28.100">
    <property type="entry name" value="Desulphoferrodoxin, N-terminal domain"/>
    <property type="match status" value="1"/>
</dbReference>
<gene>
    <name evidence="7" type="ordered locus">Dbac_0162</name>
</gene>